<reference evidence="2" key="1">
    <citation type="journal article" date="2020" name="mSystems">
        <title>Genome- and Community-Level Interaction Insights into Carbon Utilization and Element Cycling Functions of Hydrothermarchaeota in Hydrothermal Sediment.</title>
        <authorList>
            <person name="Zhou Z."/>
            <person name="Liu Y."/>
            <person name="Xu W."/>
            <person name="Pan J."/>
            <person name="Luo Z.H."/>
            <person name="Li M."/>
        </authorList>
    </citation>
    <scope>NUCLEOTIDE SEQUENCE [LARGE SCALE GENOMIC DNA]</scope>
    <source>
        <strain evidence="2">SpSt-769</strain>
    </source>
</reference>
<sequence length="161" mass="18724">MSMDKYAHDIDLCTIPGEFRENYRFLSELIRCRDKNHALAKRVSSIGEVKLEALHRNLNRREAKILRDFLAALHEEDPDGSPAPVPEELEASIRIRKRSTWLPWEAEAIRKIEKWREDLAAILEKRRLDISPNRRRKTRSPSVLDRGTCPASRSQRSLASL</sequence>
<organism evidence="2">
    <name type="scientific">Desulfomonile tiedjei</name>
    <dbReference type="NCBI Taxonomy" id="2358"/>
    <lineage>
        <taxon>Bacteria</taxon>
        <taxon>Pseudomonadati</taxon>
        <taxon>Thermodesulfobacteriota</taxon>
        <taxon>Desulfomonilia</taxon>
        <taxon>Desulfomonilales</taxon>
        <taxon>Desulfomonilaceae</taxon>
        <taxon>Desulfomonile</taxon>
    </lineage>
</organism>
<protein>
    <submittedName>
        <fullName evidence="2">Uncharacterized protein</fullName>
    </submittedName>
</protein>
<evidence type="ECO:0000313" key="2">
    <source>
        <dbReference type="EMBL" id="HGH60084.1"/>
    </source>
</evidence>
<accession>A0A7C4AQL9</accession>
<name>A0A7C4AQL9_9BACT</name>
<feature type="compositionally biased region" description="Polar residues" evidence="1">
    <location>
        <begin position="151"/>
        <end position="161"/>
    </location>
</feature>
<comment type="caution">
    <text evidence="2">The sequence shown here is derived from an EMBL/GenBank/DDBJ whole genome shotgun (WGS) entry which is preliminary data.</text>
</comment>
<dbReference type="AlphaFoldDB" id="A0A7C4AQL9"/>
<dbReference type="EMBL" id="DTGT01000067">
    <property type="protein sequence ID" value="HGH60084.1"/>
    <property type="molecule type" value="Genomic_DNA"/>
</dbReference>
<feature type="region of interest" description="Disordered" evidence="1">
    <location>
        <begin position="133"/>
        <end position="161"/>
    </location>
</feature>
<proteinExistence type="predicted"/>
<gene>
    <name evidence="2" type="ORF">ENV54_02160</name>
</gene>
<evidence type="ECO:0000256" key="1">
    <source>
        <dbReference type="SAM" id="MobiDB-lite"/>
    </source>
</evidence>